<dbReference type="SMART" id="SM00322">
    <property type="entry name" value="KH"/>
    <property type="match status" value="3"/>
</dbReference>
<keyword evidence="8 13" id="KW-0406">Ion transport</keyword>
<evidence type="ECO:0000256" key="5">
    <source>
        <dbReference type="ARBA" id="ARBA00022692"/>
    </source>
</evidence>
<feature type="region of interest" description="Disordered" evidence="14">
    <location>
        <begin position="273"/>
        <end position="307"/>
    </location>
</feature>
<proteinExistence type="inferred from homology"/>
<feature type="transmembrane region" description="Helical" evidence="15">
    <location>
        <begin position="1443"/>
        <end position="1470"/>
    </location>
</feature>
<evidence type="ECO:0000256" key="12">
    <source>
        <dbReference type="PROSITE-ProRule" id="PRU00117"/>
    </source>
</evidence>
<dbReference type="Pfam" id="PF00013">
    <property type="entry name" value="KH_1"/>
    <property type="match status" value="3"/>
</dbReference>
<dbReference type="Pfam" id="PF00858">
    <property type="entry name" value="ASC"/>
    <property type="match status" value="2"/>
</dbReference>
<keyword evidence="18" id="KW-1185">Reference proteome</keyword>
<evidence type="ECO:0000256" key="4">
    <source>
        <dbReference type="ARBA" id="ARBA00022461"/>
    </source>
</evidence>
<feature type="domain" description="K Homology" evidence="16">
    <location>
        <begin position="305"/>
        <end position="375"/>
    </location>
</feature>
<feature type="transmembrane region" description="Helical" evidence="15">
    <location>
        <begin position="886"/>
        <end position="913"/>
    </location>
</feature>
<dbReference type="PROSITE" id="PS50084">
    <property type="entry name" value="KH_TYPE_1"/>
    <property type="match status" value="3"/>
</dbReference>
<dbReference type="CDD" id="cd22432">
    <property type="entry name" value="KH-I_HNRNPK_rpt1"/>
    <property type="match status" value="1"/>
</dbReference>
<keyword evidence="3 13" id="KW-0813">Transport</keyword>
<evidence type="ECO:0000256" key="9">
    <source>
        <dbReference type="ARBA" id="ARBA00023136"/>
    </source>
</evidence>
<dbReference type="GO" id="GO:0005886">
    <property type="term" value="C:plasma membrane"/>
    <property type="evidence" value="ECO:0007669"/>
    <property type="project" value="TreeGrafter"/>
</dbReference>
<feature type="compositionally biased region" description="Low complexity" evidence="14">
    <location>
        <begin position="296"/>
        <end position="305"/>
    </location>
</feature>
<dbReference type="GO" id="GO:0003723">
    <property type="term" value="F:RNA binding"/>
    <property type="evidence" value="ECO:0007669"/>
    <property type="project" value="UniProtKB-UniRule"/>
</dbReference>
<dbReference type="Gene3D" id="1.10.287.770">
    <property type="entry name" value="YojJ-like"/>
    <property type="match status" value="2"/>
</dbReference>
<dbReference type="InterPro" id="IPR001873">
    <property type="entry name" value="ENaC"/>
</dbReference>
<feature type="non-terminal residue" evidence="17">
    <location>
        <position position="1"/>
    </location>
</feature>
<evidence type="ECO:0000256" key="8">
    <source>
        <dbReference type="ARBA" id="ARBA00023065"/>
    </source>
</evidence>
<evidence type="ECO:0000256" key="2">
    <source>
        <dbReference type="ARBA" id="ARBA00007193"/>
    </source>
</evidence>
<organism evidence="17 18">
    <name type="scientific">Acromyrmex charruanus</name>
    <dbReference type="NCBI Taxonomy" id="2715315"/>
    <lineage>
        <taxon>Eukaryota</taxon>
        <taxon>Metazoa</taxon>
        <taxon>Ecdysozoa</taxon>
        <taxon>Arthropoda</taxon>
        <taxon>Hexapoda</taxon>
        <taxon>Insecta</taxon>
        <taxon>Pterygota</taxon>
        <taxon>Neoptera</taxon>
        <taxon>Endopterygota</taxon>
        <taxon>Hymenoptera</taxon>
        <taxon>Apocrita</taxon>
        <taxon>Aculeata</taxon>
        <taxon>Formicoidea</taxon>
        <taxon>Formicidae</taxon>
        <taxon>Myrmicinae</taxon>
        <taxon>Acromyrmex</taxon>
    </lineage>
</organism>
<feature type="region of interest" description="Disordered" evidence="14">
    <location>
        <begin position="1"/>
        <end position="23"/>
    </location>
</feature>
<name>A0A836K1N4_9HYME</name>
<comment type="caution">
    <text evidence="17">The sequence shown here is derived from an EMBL/GenBank/DDBJ whole genome shotgun (WGS) entry which is preliminary data.</text>
</comment>
<keyword evidence="5 13" id="KW-0812">Transmembrane</keyword>
<dbReference type="Proteomes" id="UP000669903">
    <property type="component" value="Unassembled WGS sequence"/>
</dbReference>
<evidence type="ECO:0000256" key="15">
    <source>
        <dbReference type="SAM" id="Phobius"/>
    </source>
</evidence>
<evidence type="ECO:0000259" key="16">
    <source>
        <dbReference type="SMART" id="SM00322"/>
    </source>
</evidence>
<dbReference type="InterPro" id="IPR004087">
    <property type="entry name" value="KH_dom"/>
</dbReference>
<comment type="subcellular location">
    <subcellularLocation>
        <location evidence="1">Membrane</location>
        <topology evidence="1">Multi-pass membrane protein</topology>
    </subcellularLocation>
</comment>
<evidence type="ECO:0000256" key="3">
    <source>
        <dbReference type="ARBA" id="ARBA00022448"/>
    </source>
</evidence>
<feature type="non-terminal residue" evidence="17">
    <location>
        <position position="1526"/>
    </location>
</feature>
<evidence type="ECO:0000256" key="14">
    <source>
        <dbReference type="SAM" id="MobiDB-lite"/>
    </source>
</evidence>
<gene>
    <name evidence="17" type="primary">Ppk28_1</name>
    <name evidence="17" type="ORF">G6Z76_0006992</name>
</gene>
<dbReference type="GO" id="GO:0015280">
    <property type="term" value="F:ligand-gated sodium channel activity"/>
    <property type="evidence" value="ECO:0007669"/>
    <property type="project" value="TreeGrafter"/>
</dbReference>
<dbReference type="PRINTS" id="PR01078">
    <property type="entry name" value="AMINACHANNEL"/>
</dbReference>
<keyword evidence="10 13" id="KW-0739">Sodium transport</keyword>
<dbReference type="SUPFAM" id="SSF54791">
    <property type="entry name" value="Eukaryotic type KH-domain (KH-domain type I)"/>
    <property type="match status" value="3"/>
</dbReference>
<keyword evidence="12" id="KW-0694">RNA-binding</keyword>
<evidence type="ECO:0000313" key="17">
    <source>
        <dbReference type="EMBL" id="KAG5334619.1"/>
    </source>
</evidence>
<evidence type="ECO:0000256" key="7">
    <source>
        <dbReference type="ARBA" id="ARBA00023053"/>
    </source>
</evidence>
<feature type="domain" description="K Homology" evidence="16">
    <location>
        <begin position="26"/>
        <end position="94"/>
    </location>
</feature>
<dbReference type="InterPro" id="IPR004088">
    <property type="entry name" value="KH_dom_type_1"/>
</dbReference>
<evidence type="ECO:0000256" key="6">
    <source>
        <dbReference type="ARBA" id="ARBA00022989"/>
    </source>
</evidence>
<keyword evidence="9 15" id="KW-0472">Membrane</keyword>
<keyword evidence="11 13" id="KW-0407">Ion channel</keyword>
<dbReference type="CDD" id="cd22434">
    <property type="entry name" value="KH-I_HNRNPK_rpt3"/>
    <property type="match status" value="1"/>
</dbReference>
<keyword evidence="6 15" id="KW-1133">Transmembrane helix</keyword>
<dbReference type="Gene3D" id="2.60.470.10">
    <property type="entry name" value="Acid-sensing ion channels like domains"/>
    <property type="match status" value="2"/>
</dbReference>
<dbReference type="InterPro" id="IPR036612">
    <property type="entry name" value="KH_dom_type_1_sf"/>
</dbReference>
<sequence>MKREAEAGAMTGSGGPTSPHKRYRQGDDELRLLIPSKVAGSIIGKGGQNITKLRSQYKASIIVPDCPGPERVLTISSDLPTVLQVLNEVVPNLEETRFQNGSRHGSDEIDVRMLVHQSQAGCIIGKAGLKIKELREKTGARIKIYSNTCPRSTDRLISICGKPTTCIECIRELIATIKTSPLKGVNNPYDPHNFDDFYADDYGGYGNADGGQGKIGGFGGGGGGMSGGPDRGYGGGGYDGGRGGGGYGGSGNRGGPPPYGGGNYNGDGWGMQGGAPNGLGGSGNTGMGGPMGGNNQGNQGNMSGNKTSTQVTIPKDLAGAIIGKGGARIRKIRSDSGAGITIDEPLPGSNDRIITITGIPSQIQMAQYLLQQSESEMKSSCWPKKLQYDSGNICSHSVVPLTNGSLFSISINLAPKNMTPHWKRKSRIDSVKRGYRKCLAHVRVEKHLGWFNIYCKNTSLHGFRYISMDGSSIIESVLWFMVCILSIVFCVILMLRLWANYSNNPIVTTIYTSNPIWDVSFPAVTICNNNKVYRPHADLMAKNLYMDGFTTNDSDKFFSSLVKLIRPDKISMDNVIARQFLDRLDMTVETLMEQLMQPCSALLLRCVWIGKVYDCSKIFKTIKSKEGFCCAFNYHYNPNVGHISNDFNTNDFNNTSDDLPGVHTILNVPGSGQDVGLAVALNIEPEMYKATSRPYVGASVIIHDAIDFPDVDAHMVAVPIGHVLGISVTGTSIRGMESLKAIRQEKRVCYFHNEIPGKMRYSYQSCVSECVAKHIHRMCGCLPFYYPEAHKGIRTCYLPDTNCLLSIRKSTLNYEEMEYCNKKCLPECSDMFYTINPENIKMQDVGYDSDLMHDFDKNTMSFVYIFFGDASYVEYRKESTISWDSLIASFGGIFGLCLGGSVLSVIEFAYLLARQLFRRQTRKWQEQTRTKLPPASEVFLSIPAKEKVQLRKPRNRQESVERVLVTWYQPIVHQRYRKCQAYVKKHLDWFNVYCDNTNLHGFRYISMDGLSIIESMLWFLICMLSIVFCVILMLRLWANYSNNPIVTTIYTSNPIWDVSFPAVTICNNNKVYRPHADLIAKNLYMDGFTTNDSDKFFSSLMKLIRPNIISMDNTIARQVLNKLNITVEALMEQVKNDYSNDQFLMQPCSALLLRCAWIGKIHDCSKIFKTIKSKEGFCCAFNSHYELNVGHMSKVKFFNSTDFNNTSEDDLPGVHTIVKAPGSGRDVGLAVALNIEPNMYKATSRPFVGASIIIHDPIDFPDIGTHIAAVPVGHVMAISITGTSIRGMESLRTIPLEKRLCYFDDEVPGKIRYSHQSCISNCIAKHIYHMCGCLPFYYPETLFNVLIDKGKKICYLSDINCLLSIRKSIPHHANMEICKKCLPQCTDMLYTINPEYVKLEDVGFDSDLMNGFNINNMSFVYVFFGDVSYVEYRKESTISWDSLLASFGGIFGLCLGGSVLSVIELLYLLARQLFTKQKKMLKWQEQLRMTLPPASEVFLSIPTKEKVQLRNLRNRQESDDKRTFRY</sequence>
<accession>A0A836K1N4</accession>
<feature type="compositionally biased region" description="Gly residues" evidence="14">
    <location>
        <begin position="273"/>
        <end position="295"/>
    </location>
</feature>
<feature type="domain" description="K Homology" evidence="16">
    <location>
        <begin position="107"/>
        <end position="178"/>
    </location>
</feature>
<keyword evidence="7" id="KW-0915">Sodium</keyword>
<reference evidence="17" key="1">
    <citation type="submission" date="2020-03" db="EMBL/GenBank/DDBJ databases">
        <title>Relaxed selection underlies rapid genomic changes in the transitions from sociality to social parasitism in ants.</title>
        <authorList>
            <person name="Bi X."/>
        </authorList>
    </citation>
    <scope>NUCLEOTIDE SEQUENCE</scope>
    <source>
        <strain evidence="17">BGI-DK2014a</strain>
        <tissue evidence="17">Whole body</tissue>
    </source>
</reference>
<evidence type="ECO:0000256" key="10">
    <source>
        <dbReference type="ARBA" id="ARBA00023201"/>
    </source>
</evidence>
<evidence type="ECO:0000256" key="11">
    <source>
        <dbReference type="ARBA" id="ARBA00023303"/>
    </source>
</evidence>
<evidence type="ECO:0000256" key="13">
    <source>
        <dbReference type="RuleBase" id="RU000679"/>
    </source>
</evidence>
<keyword evidence="4 13" id="KW-0894">Sodium channel</keyword>
<comment type="similarity">
    <text evidence="2 13">Belongs to the amiloride-sensitive sodium channel (TC 1.A.6) family.</text>
</comment>
<evidence type="ECO:0000256" key="1">
    <source>
        <dbReference type="ARBA" id="ARBA00004141"/>
    </source>
</evidence>
<dbReference type="Gene3D" id="3.30.1370.10">
    <property type="entry name" value="K Homology domain, type 1"/>
    <property type="match status" value="3"/>
</dbReference>
<dbReference type="CDD" id="cd22433">
    <property type="entry name" value="KH-I_HNRNPK_rpt2"/>
    <property type="match status" value="1"/>
</dbReference>
<dbReference type="PANTHER" id="PTHR11690:SF237">
    <property type="entry name" value="PICKPOCKET 16-RELATED"/>
    <property type="match status" value="1"/>
</dbReference>
<feature type="transmembrane region" description="Helical" evidence="15">
    <location>
        <begin position="1017"/>
        <end position="1038"/>
    </location>
</feature>
<evidence type="ECO:0000313" key="18">
    <source>
        <dbReference type="Proteomes" id="UP000669903"/>
    </source>
</evidence>
<dbReference type="PANTHER" id="PTHR11690">
    <property type="entry name" value="AMILORIDE-SENSITIVE SODIUM CHANNEL-RELATED"/>
    <property type="match status" value="1"/>
</dbReference>
<dbReference type="GO" id="GO:0010468">
    <property type="term" value="P:regulation of gene expression"/>
    <property type="evidence" value="ECO:0007669"/>
    <property type="project" value="UniProtKB-ARBA"/>
</dbReference>
<feature type="transmembrane region" description="Helical" evidence="15">
    <location>
        <begin position="477"/>
        <end position="499"/>
    </location>
</feature>
<dbReference type="EMBL" id="JAANIC010004466">
    <property type="protein sequence ID" value="KAG5334619.1"/>
    <property type="molecule type" value="Genomic_DNA"/>
</dbReference>
<protein>
    <submittedName>
        <fullName evidence="17">PPK28 protein</fullName>
    </submittedName>
</protein>